<sequence>MKINFDNNVVIGGKSVIKAPDDMPLDFSGSGNQIFNVENVFDFYSRNSPEDLGLNPDVPRENLESLVSGLVAIRDEPVERKKALIDGSGIAAWLKAGVSLADLTSRLIQLCDKVPT</sequence>
<organism evidence="1 2">
    <name type="scientific">Pseudomonas poae</name>
    <dbReference type="NCBI Taxonomy" id="200451"/>
    <lineage>
        <taxon>Bacteria</taxon>
        <taxon>Pseudomonadati</taxon>
        <taxon>Pseudomonadota</taxon>
        <taxon>Gammaproteobacteria</taxon>
        <taxon>Pseudomonadales</taxon>
        <taxon>Pseudomonadaceae</taxon>
        <taxon>Pseudomonas</taxon>
    </lineage>
</organism>
<accession>A0A7M1KNM8</accession>
<evidence type="ECO:0000313" key="2">
    <source>
        <dbReference type="Proteomes" id="UP000594923"/>
    </source>
</evidence>
<reference evidence="1 2" key="1">
    <citation type="submission" date="2020-10" db="EMBL/GenBank/DDBJ databases">
        <title>High quality whole genome sequence of Pseudomonas poae PMA22.</title>
        <authorList>
            <person name="Hernandez J.G."/>
            <person name="Rodriguez P."/>
            <person name="Cuevas C."/>
            <person name="de la Calle F."/>
            <person name="Galan B."/>
            <person name="Garcia J.L."/>
        </authorList>
    </citation>
    <scope>NUCLEOTIDE SEQUENCE [LARGE SCALE GENOMIC DNA]</scope>
    <source>
        <strain evidence="1 2">PMA22</strain>
    </source>
</reference>
<dbReference type="AlphaFoldDB" id="A0A7M1KNM8"/>
<dbReference type="EMBL" id="CP063073">
    <property type="protein sequence ID" value="QOQ77742.1"/>
    <property type="molecule type" value="Genomic_DNA"/>
</dbReference>
<dbReference type="RefSeq" id="WP_197628959.1">
    <property type="nucleotide sequence ID" value="NZ_CP063073.1"/>
</dbReference>
<dbReference type="Proteomes" id="UP000594923">
    <property type="component" value="Chromosome"/>
</dbReference>
<name>A0A7M1KNM8_9PSED</name>
<protein>
    <submittedName>
        <fullName evidence="1">Uncharacterized protein</fullName>
    </submittedName>
</protein>
<proteinExistence type="predicted"/>
<evidence type="ECO:0000313" key="1">
    <source>
        <dbReference type="EMBL" id="QOQ77742.1"/>
    </source>
</evidence>
<gene>
    <name evidence="1" type="ORF">IMF22_12255</name>
</gene>